<evidence type="ECO:0000259" key="1">
    <source>
        <dbReference type="PROSITE" id="PS51831"/>
    </source>
</evidence>
<dbReference type="STRING" id="5599.A0A177DMD6"/>
<dbReference type="OMA" id="PWAHTTH"/>
<dbReference type="Proteomes" id="UP000077248">
    <property type="component" value="Unassembled WGS sequence"/>
</dbReference>
<keyword evidence="3" id="KW-1185">Reference proteome</keyword>
<evidence type="ECO:0000313" key="2">
    <source>
        <dbReference type="EMBL" id="OAG20547.1"/>
    </source>
</evidence>
<dbReference type="Gene3D" id="1.10.3210.10">
    <property type="entry name" value="Hypothetical protein af1432"/>
    <property type="match status" value="1"/>
</dbReference>
<name>A0A177DMD6_ALTAL</name>
<dbReference type="PANTHER" id="PTHR35569">
    <property type="entry name" value="CYANAMIDE HYDRATASE DDI2-RELATED"/>
    <property type="match status" value="1"/>
</dbReference>
<dbReference type="InterPro" id="IPR017771">
    <property type="entry name" value="Cyanamide_hydratase_HD"/>
</dbReference>
<gene>
    <name evidence="2" type="ORF">CC77DRAFT_962462</name>
</gene>
<dbReference type="InterPro" id="IPR006674">
    <property type="entry name" value="HD_domain"/>
</dbReference>
<dbReference type="InterPro" id="IPR003607">
    <property type="entry name" value="HD/PDEase_dom"/>
</dbReference>
<reference evidence="2 3" key="1">
    <citation type="submission" date="2016-05" db="EMBL/GenBank/DDBJ databases">
        <title>Comparative analysis of secretome profiles of manganese(II)-oxidizing ascomycete fungi.</title>
        <authorList>
            <consortium name="DOE Joint Genome Institute"/>
            <person name="Zeiner C.A."/>
            <person name="Purvine S.O."/>
            <person name="Zink E.M."/>
            <person name="Wu S."/>
            <person name="Pasa-Tolic L."/>
            <person name="Chaput D.L."/>
            <person name="Haridas S."/>
            <person name="Grigoriev I.V."/>
            <person name="Santelli C.M."/>
            <person name="Hansel C.M."/>
        </authorList>
    </citation>
    <scope>NUCLEOTIDE SEQUENCE [LARGE SCALE GENOMIC DNA]</scope>
    <source>
        <strain evidence="2 3">SRC1lrK2f</strain>
    </source>
</reference>
<organism evidence="2 3">
    <name type="scientific">Alternaria alternata</name>
    <name type="common">Alternaria rot fungus</name>
    <name type="synonym">Torula alternata</name>
    <dbReference type="NCBI Taxonomy" id="5599"/>
    <lineage>
        <taxon>Eukaryota</taxon>
        <taxon>Fungi</taxon>
        <taxon>Dikarya</taxon>
        <taxon>Ascomycota</taxon>
        <taxon>Pezizomycotina</taxon>
        <taxon>Dothideomycetes</taxon>
        <taxon>Pleosporomycetidae</taxon>
        <taxon>Pleosporales</taxon>
        <taxon>Pleosporineae</taxon>
        <taxon>Pleosporaceae</taxon>
        <taxon>Alternaria</taxon>
        <taxon>Alternaria sect. Alternaria</taxon>
        <taxon>Alternaria alternata complex</taxon>
    </lineage>
</organism>
<dbReference type="RefSeq" id="XP_018385968.1">
    <property type="nucleotide sequence ID" value="XM_018535645.1"/>
</dbReference>
<dbReference type="AlphaFoldDB" id="A0A177DMD6"/>
<dbReference type="CDD" id="cd00077">
    <property type="entry name" value="HDc"/>
    <property type="match status" value="1"/>
</dbReference>
<sequence>MSDEIRSYGWTAVPRDRSNVPSAKEAAAPQTNAAAVDITGIWPDNELTKKAREYAKRELPTETYNHSLRVYAYGHQIVTQYLPDWKSSTFFETWALTCLLHDIGTTAQNMSSTHMSFDFQGGFIALAKLQEFGAAKIQAESVAEAIIRHQDPGETGTISAMGQLIQVATEFDNMGWQPHLISREVIEAVTRQLPRLGWSTCFSQQIRKEIEQKPWCHSTAIPGFAEAVAGNEVMKPYE</sequence>
<protein>
    <submittedName>
        <fullName evidence="2">Cyanamide hydratase</fullName>
    </submittedName>
</protein>
<dbReference type="PANTHER" id="PTHR35569:SF1">
    <property type="entry name" value="CYANAMIDE HYDRATASE DDI2-RELATED"/>
    <property type="match status" value="1"/>
</dbReference>
<dbReference type="SUPFAM" id="SSF109604">
    <property type="entry name" value="HD-domain/PDEase-like"/>
    <property type="match status" value="1"/>
</dbReference>
<dbReference type="Pfam" id="PF01966">
    <property type="entry name" value="HD"/>
    <property type="match status" value="1"/>
</dbReference>
<proteinExistence type="predicted"/>
<dbReference type="PROSITE" id="PS51831">
    <property type="entry name" value="HD"/>
    <property type="match status" value="1"/>
</dbReference>
<evidence type="ECO:0000313" key="3">
    <source>
        <dbReference type="Proteomes" id="UP000077248"/>
    </source>
</evidence>
<accession>A0A177DMD6</accession>
<dbReference type="KEGG" id="aalt:CC77DRAFT_962462"/>
<dbReference type="VEuPathDB" id="FungiDB:CC77DRAFT_962462"/>
<dbReference type="EMBL" id="KV441478">
    <property type="protein sequence ID" value="OAG20547.1"/>
    <property type="molecule type" value="Genomic_DNA"/>
</dbReference>
<dbReference type="NCBIfam" id="TIGR03401">
    <property type="entry name" value="cyanamide_fam"/>
    <property type="match status" value="1"/>
</dbReference>
<feature type="domain" description="HD" evidence="1">
    <location>
        <begin position="63"/>
        <end position="174"/>
    </location>
</feature>
<dbReference type="GeneID" id="29121239"/>